<dbReference type="CDD" id="cd03880">
    <property type="entry name" value="M28_QC_like"/>
    <property type="match status" value="1"/>
</dbReference>
<dbReference type="Pfam" id="PF04389">
    <property type="entry name" value="Peptidase_M28"/>
    <property type="match status" value="1"/>
</dbReference>
<dbReference type="AlphaFoldDB" id="A0A9P4YXI6"/>
<dbReference type="PANTHER" id="PTHR12283">
    <property type="entry name" value="GLUTAMINYL-PEPTIDE CYCLOTRANSFERASE"/>
    <property type="match status" value="1"/>
</dbReference>
<keyword evidence="2" id="KW-0012">Acyltransferase</keyword>
<evidence type="ECO:0000313" key="6">
    <source>
        <dbReference type="EMBL" id="KAF4124913.1"/>
    </source>
</evidence>
<keyword evidence="3" id="KW-0378">Hydrolase</keyword>
<dbReference type="SUPFAM" id="SSF53187">
    <property type="entry name" value="Zn-dependent exopeptidases"/>
    <property type="match status" value="1"/>
</dbReference>
<dbReference type="RefSeq" id="XP_035323565.1">
    <property type="nucleotide sequence ID" value="XM_035465728.1"/>
</dbReference>
<gene>
    <name evidence="6" type="ORF">GMORB2_3752</name>
</gene>
<dbReference type="EC" id="3.4.-.-" evidence="3"/>
<comment type="similarity">
    <text evidence="3">Belongs to the peptidase M28 family.</text>
</comment>
<dbReference type="GeneID" id="55969980"/>
<sequence length="393" mass="43653">MPSYTTWWLRVLMASSALLFPSGTSTLTVTDEALRRIPSPGDDFDIHSGRLLAPILRPRVPGTQGSLDVQRHIVDFFAADLPDWTVVSQNSTSKTPATGDRDVPFVNWIFRRDPPWVTREGDASRLTLVAHFDSLSKPEGFVGAIDSAAPCAMLMHVARSVDAALTTRWKAMQDSGEDGLEDESKGVQIIFLDGEEAFEHWTDTDSIYGARSLAEEWSREANDVSAAYRTPLHSISLFVLLDLLGSPKPTVPSYFLPTHWAYRSMASLEKRMRDLSLLESQPGHVFLPDSDKSASLFGRSGVGDDHVPFMQRGVDILHLIPSPFPYGLWHTMDDDGEHLDLPTCRDWAKIVTAFTVEWFELGEYMPATGKMARAAPDVSHSSTESSSSRRTEL</sequence>
<keyword evidence="3" id="KW-0479">Metal-binding</keyword>
<dbReference type="GO" id="GO:0016603">
    <property type="term" value="F:glutaminyl-peptide cyclotransferase activity"/>
    <property type="evidence" value="ECO:0007669"/>
    <property type="project" value="InterPro"/>
</dbReference>
<feature type="region of interest" description="Disordered" evidence="4">
    <location>
        <begin position="373"/>
        <end position="393"/>
    </location>
</feature>
<keyword evidence="1" id="KW-0808">Transferase</keyword>
<dbReference type="GO" id="GO:0008233">
    <property type="term" value="F:peptidase activity"/>
    <property type="evidence" value="ECO:0007669"/>
    <property type="project" value="UniProtKB-KW"/>
</dbReference>
<keyword evidence="3" id="KW-0645">Protease</keyword>
<proteinExistence type="inferred from homology"/>
<evidence type="ECO:0000259" key="5">
    <source>
        <dbReference type="Pfam" id="PF04389"/>
    </source>
</evidence>
<comment type="caution">
    <text evidence="6">The sequence shown here is derived from an EMBL/GenBank/DDBJ whole genome shotgun (WGS) entry which is preliminary data.</text>
</comment>
<dbReference type="OrthoDB" id="3907302at2759"/>
<keyword evidence="3" id="KW-0732">Signal</keyword>
<evidence type="ECO:0000256" key="4">
    <source>
        <dbReference type="SAM" id="MobiDB-lite"/>
    </source>
</evidence>
<dbReference type="GO" id="GO:0008270">
    <property type="term" value="F:zinc ion binding"/>
    <property type="evidence" value="ECO:0007669"/>
    <property type="project" value="TreeGrafter"/>
</dbReference>
<dbReference type="Proteomes" id="UP000749293">
    <property type="component" value="Unassembled WGS sequence"/>
</dbReference>
<keyword evidence="7" id="KW-1185">Reference proteome</keyword>
<evidence type="ECO:0000256" key="1">
    <source>
        <dbReference type="ARBA" id="ARBA00022679"/>
    </source>
</evidence>
<accession>A0A9P4YXI6</accession>
<evidence type="ECO:0000256" key="3">
    <source>
        <dbReference type="RuleBase" id="RU361240"/>
    </source>
</evidence>
<protein>
    <recommendedName>
        <fullName evidence="3">Peptide hydrolase</fullName>
        <ecNumber evidence="3">3.4.-.-</ecNumber>
    </recommendedName>
</protein>
<reference evidence="6" key="1">
    <citation type="submission" date="2020-03" db="EMBL/GenBank/DDBJ databases">
        <title>Site-based positive gene gene selection in Geosmithia morbida across the United States reveals a broad range of putative effectors and factors for local host and environmental adapation.</title>
        <authorList>
            <person name="Onufrak A."/>
            <person name="Murdoch R.W."/>
            <person name="Gazis R."/>
            <person name="Huff M."/>
            <person name="Staton M."/>
            <person name="Klingeman W."/>
            <person name="Hadziabdic D."/>
        </authorList>
    </citation>
    <scope>NUCLEOTIDE SEQUENCE</scope>
    <source>
        <strain evidence="6">1262</strain>
    </source>
</reference>
<name>A0A9P4YXI6_9HYPO</name>
<dbReference type="InterPro" id="IPR007484">
    <property type="entry name" value="Peptidase_M28"/>
</dbReference>
<dbReference type="GO" id="GO:0006508">
    <property type="term" value="P:proteolysis"/>
    <property type="evidence" value="ECO:0007669"/>
    <property type="project" value="UniProtKB-KW"/>
</dbReference>
<organism evidence="6 7">
    <name type="scientific">Geosmithia morbida</name>
    <dbReference type="NCBI Taxonomy" id="1094350"/>
    <lineage>
        <taxon>Eukaryota</taxon>
        <taxon>Fungi</taxon>
        <taxon>Dikarya</taxon>
        <taxon>Ascomycota</taxon>
        <taxon>Pezizomycotina</taxon>
        <taxon>Sordariomycetes</taxon>
        <taxon>Hypocreomycetidae</taxon>
        <taxon>Hypocreales</taxon>
        <taxon>Bionectriaceae</taxon>
        <taxon>Geosmithia</taxon>
    </lineage>
</organism>
<feature type="domain" description="Peptidase M28" evidence="5">
    <location>
        <begin position="123"/>
        <end position="354"/>
    </location>
</feature>
<dbReference type="Gene3D" id="3.40.630.10">
    <property type="entry name" value="Zn peptidases"/>
    <property type="match status" value="1"/>
</dbReference>
<dbReference type="EMBL" id="JAANYQ010000003">
    <property type="protein sequence ID" value="KAF4124913.1"/>
    <property type="molecule type" value="Genomic_DNA"/>
</dbReference>
<evidence type="ECO:0000313" key="7">
    <source>
        <dbReference type="Proteomes" id="UP000749293"/>
    </source>
</evidence>
<keyword evidence="3" id="KW-0862">Zinc</keyword>
<dbReference type="InterPro" id="IPR037457">
    <property type="entry name" value="M28_QC"/>
</dbReference>
<dbReference type="InterPro" id="IPR040234">
    <property type="entry name" value="QC/QCL"/>
</dbReference>
<feature type="signal peptide" evidence="3">
    <location>
        <begin position="1"/>
        <end position="26"/>
    </location>
</feature>
<dbReference type="PANTHER" id="PTHR12283:SF6">
    <property type="entry name" value="GLUTAMINYL-PEPTIDE CYCLOTRANSFERASE-RELATED"/>
    <property type="match status" value="1"/>
</dbReference>
<evidence type="ECO:0000256" key="2">
    <source>
        <dbReference type="ARBA" id="ARBA00023315"/>
    </source>
</evidence>
<feature type="chain" id="PRO_5040531980" description="Peptide hydrolase" evidence="3">
    <location>
        <begin position="27"/>
        <end position="393"/>
    </location>
</feature>